<reference evidence="2 3" key="1">
    <citation type="submission" date="2015-05" db="EMBL/GenBank/DDBJ databases">
        <title>Genome sequencing and analysis of members of genus Stenotrophomonas.</title>
        <authorList>
            <person name="Patil P.P."/>
            <person name="Midha S."/>
            <person name="Patil P.B."/>
        </authorList>
    </citation>
    <scope>NUCLEOTIDE SEQUENCE [LARGE SCALE GENOMIC DNA]</scope>
    <source>
        <strain evidence="2 3">JCM 16244</strain>
    </source>
</reference>
<organism evidence="2 3">
    <name type="scientific">Stenotrophomonas daejeonensis</name>
    <dbReference type="NCBI Taxonomy" id="659018"/>
    <lineage>
        <taxon>Bacteria</taxon>
        <taxon>Pseudomonadati</taxon>
        <taxon>Pseudomonadota</taxon>
        <taxon>Gammaproteobacteria</taxon>
        <taxon>Lysobacterales</taxon>
        <taxon>Lysobacteraceae</taxon>
        <taxon>Stenotrophomonas</taxon>
    </lineage>
</organism>
<sequence length="92" mass="10309">MGGSEPRLRWRWLLRALLVLLLAQWLLVLLATLAGPAMAGQAGAQRWPVLGLAIWQASMVLLRGLPLLLLAWPLLRLPSAILRWLTLSLLWL</sequence>
<keyword evidence="1" id="KW-0812">Transmembrane</keyword>
<evidence type="ECO:0008006" key="4">
    <source>
        <dbReference type="Google" id="ProtNLM"/>
    </source>
</evidence>
<keyword evidence="1" id="KW-0472">Membrane</keyword>
<dbReference type="Proteomes" id="UP000050940">
    <property type="component" value="Unassembled WGS sequence"/>
</dbReference>
<proteinExistence type="predicted"/>
<comment type="caution">
    <text evidence="2">The sequence shown here is derived from an EMBL/GenBank/DDBJ whole genome shotgun (WGS) entry which is preliminary data.</text>
</comment>
<accession>A0A0R0DQK1</accession>
<keyword evidence="3" id="KW-1185">Reference proteome</keyword>
<protein>
    <recommendedName>
        <fullName evidence="4">Transmembrane protein</fullName>
    </recommendedName>
</protein>
<gene>
    <name evidence="2" type="ORF">ABB34_14700</name>
</gene>
<keyword evidence="1" id="KW-1133">Transmembrane helix</keyword>
<feature type="non-terminal residue" evidence="2">
    <location>
        <position position="92"/>
    </location>
</feature>
<evidence type="ECO:0000313" key="3">
    <source>
        <dbReference type="Proteomes" id="UP000050940"/>
    </source>
</evidence>
<feature type="transmembrane region" description="Helical" evidence="1">
    <location>
        <begin position="49"/>
        <end position="75"/>
    </location>
</feature>
<evidence type="ECO:0000313" key="2">
    <source>
        <dbReference type="EMBL" id="KRG79896.1"/>
    </source>
</evidence>
<name>A0A0R0DQK1_9GAMM</name>
<dbReference type="EMBL" id="LDJP01000122">
    <property type="protein sequence ID" value="KRG79896.1"/>
    <property type="molecule type" value="Genomic_DNA"/>
</dbReference>
<evidence type="ECO:0000256" key="1">
    <source>
        <dbReference type="SAM" id="Phobius"/>
    </source>
</evidence>
<dbReference type="AlphaFoldDB" id="A0A0R0DQK1"/>